<dbReference type="PANTHER" id="PTHR43130">
    <property type="entry name" value="ARAC-FAMILY TRANSCRIPTIONAL REGULATOR"/>
    <property type="match status" value="1"/>
</dbReference>
<dbReference type="CDD" id="cd03137">
    <property type="entry name" value="GATase1_AraC_1"/>
    <property type="match status" value="1"/>
</dbReference>
<dbReference type="NCBIfam" id="NF006902">
    <property type="entry name" value="PRK09393.1"/>
    <property type="match status" value="1"/>
</dbReference>
<dbReference type="Pfam" id="PF12833">
    <property type="entry name" value="HTH_18"/>
    <property type="match status" value="1"/>
</dbReference>
<accession>A0A6J4IT68</accession>
<proteinExistence type="predicted"/>
<reference evidence="4" key="1">
    <citation type="submission" date="2020-02" db="EMBL/GenBank/DDBJ databases">
        <authorList>
            <person name="Meier V. D."/>
        </authorList>
    </citation>
    <scope>NUCLEOTIDE SEQUENCE</scope>
    <source>
        <strain evidence="4">AVDCRST_MAG04</strain>
    </source>
</reference>
<evidence type="ECO:0000256" key="2">
    <source>
        <dbReference type="ARBA" id="ARBA00023163"/>
    </source>
</evidence>
<dbReference type="InterPro" id="IPR018060">
    <property type="entry name" value="HTH_AraC"/>
</dbReference>
<dbReference type="EMBL" id="CADCTL010000179">
    <property type="protein sequence ID" value="CAA9260114.1"/>
    <property type="molecule type" value="Genomic_DNA"/>
</dbReference>
<dbReference type="PANTHER" id="PTHR43130:SF3">
    <property type="entry name" value="HTH-TYPE TRANSCRIPTIONAL REGULATOR RV1931C"/>
    <property type="match status" value="1"/>
</dbReference>
<dbReference type="Gene3D" id="3.40.50.880">
    <property type="match status" value="1"/>
</dbReference>
<dbReference type="SUPFAM" id="SSF46689">
    <property type="entry name" value="Homeodomain-like"/>
    <property type="match status" value="2"/>
</dbReference>
<gene>
    <name evidence="4" type="ORF">AVDCRST_MAG04-2525</name>
</gene>
<dbReference type="InterPro" id="IPR029062">
    <property type="entry name" value="Class_I_gatase-like"/>
</dbReference>
<keyword evidence="2" id="KW-0804">Transcription</keyword>
<dbReference type="Gene3D" id="1.10.10.60">
    <property type="entry name" value="Homeodomain-like"/>
    <property type="match status" value="1"/>
</dbReference>
<dbReference type="AlphaFoldDB" id="A0A6J4IT68"/>
<sequence length="328" mass="35551">MPKPRRPEPPANRLVVALAYDGLCTFEFGVAVEVFGLPRPEMGPDWYRFGVAALEPGPLRAAGGLRMEVDGGAALLARAGTVIVPGWRGATEPVPEPLCRALRRAHARGARVMSLCSGVFVLAAAGLLAGRRATTHWRYLDALRRAHPDIALADDVLYVDEGSVLTAAGSAAGIDLCLHLVRRDFGPAAANSVARRLVVPPHREGGQAQYVPRPVPTEREGARLGPLLDRMRARLDRPQPLPDLARDAGMSLRTFLRRFRDATGCPPGEWLLRQRLDRARELLEGARGAPLEEVAGLCGFASAATLRHHFRRRFGLGPAAYRARFAGL</sequence>
<dbReference type="SUPFAM" id="SSF52317">
    <property type="entry name" value="Class I glutamine amidotransferase-like"/>
    <property type="match status" value="1"/>
</dbReference>
<organism evidence="4">
    <name type="scientific">uncultured Acetobacteraceae bacterium</name>
    <dbReference type="NCBI Taxonomy" id="169975"/>
    <lineage>
        <taxon>Bacteria</taxon>
        <taxon>Pseudomonadati</taxon>
        <taxon>Pseudomonadota</taxon>
        <taxon>Alphaproteobacteria</taxon>
        <taxon>Acetobacterales</taxon>
        <taxon>Acetobacteraceae</taxon>
        <taxon>environmental samples</taxon>
    </lineage>
</organism>
<protein>
    <submittedName>
        <fullName evidence="4">Transcriptional regulator, AraC family</fullName>
    </submittedName>
</protein>
<dbReference type="InterPro" id="IPR002818">
    <property type="entry name" value="DJ-1/PfpI"/>
</dbReference>
<dbReference type="GO" id="GO:0003700">
    <property type="term" value="F:DNA-binding transcription factor activity"/>
    <property type="evidence" value="ECO:0007669"/>
    <property type="project" value="InterPro"/>
</dbReference>
<evidence type="ECO:0000259" key="3">
    <source>
        <dbReference type="PROSITE" id="PS01124"/>
    </source>
</evidence>
<dbReference type="PROSITE" id="PS01124">
    <property type="entry name" value="HTH_ARAC_FAMILY_2"/>
    <property type="match status" value="1"/>
</dbReference>
<evidence type="ECO:0000256" key="1">
    <source>
        <dbReference type="ARBA" id="ARBA00023015"/>
    </source>
</evidence>
<dbReference type="InterPro" id="IPR052158">
    <property type="entry name" value="INH-QAR"/>
</dbReference>
<feature type="domain" description="HTH araC/xylS-type" evidence="3">
    <location>
        <begin position="225"/>
        <end position="324"/>
    </location>
</feature>
<name>A0A6J4IT68_9PROT</name>
<dbReference type="GO" id="GO:0043565">
    <property type="term" value="F:sequence-specific DNA binding"/>
    <property type="evidence" value="ECO:0007669"/>
    <property type="project" value="InterPro"/>
</dbReference>
<dbReference type="InterPro" id="IPR009057">
    <property type="entry name" value="Homeodomain-like_sf"/>
</dbReference>
<dbReference type="Pfam" id="PF01965">
    <property type="entry name" value="DJ-1_PfpI"/>
    <property type="match status" value="1"/>
</dbReference>
<dbReference type="SMART" id="SM00342">
    <property type="entry name" value="HTH_ARAC"/>
    <property type="match status" value="1"/>
</dbReference>
<evidence type="ECO:0000313" key="4">
    <source>
        <dbReference type="EMBL" id="CAA9260114.1"/>
    </source>
</evidence>
<keyword evidence="1" id="KW-0805">Transcription regulation</keyword>